<feature type="compositionally biased region" description="Basic and acidic residues" evidence="1">
    <location>
        <begin position="37"/>
        <end position="51"/>
    </location>
</feature>
<dbReference type="AlphaFoldDB" id="A0A7J7NC10"/>
<evidence type="ECO:0000256" key="1">
    <source>
        <dbReference type="SAM" id="MobiDB-lite"/>
    </source>
</evidence>
<reference evidence="2 3" key="1">
    <citation type="journal article" date="2020" name="IScience">
        <title>Genome Sequencing of the Endangered Kingdonia uniflora (Circaeasteraceae, Ranunculales) Reveals Potential Mechanisms of Evolutionary Specialization.</title>
        <authorList>
            <person name="Sun Y."/>
            <person name="Deng T."/>
            <person name="Zhang A."/>
            <person name="Moore M.J."/>
            <person name="Landis J.B."/>
            <person name="Lin N."/>
            <person name="Zhang H."/>
            <person name="Zhang X."/>
            <person name="Huang J."/>
            <person name="Zhang X."/>
            <person name="Sun H."/>
            <person name="Wang H."/>
        </authorList>
    </citation>
    <scope>NUCLEOTIDE SEQUENCE [LARGE SCALE GENOMIC DNA]</scope>
    <source>
        <strain evidence="2">TB1705</strain>
        <tissue evidence="2">Leaf</tissue>
    </source>
</reference>
<keyword evidence="3" id="KW-1185">Reference proteome</keyword>
<evidence type="ECO:0000313" key="2">
    <source>
        <dbReference type="EMBL" id="KAF6164550.1"/>
    </source>
</evidence>
<comment type="caution">
    <text evidence="2">The sequence shown here is derived from an EMBL/GenBank/DDBJ whole genome shotgun (WGS) entry which is preliminary data.</text>
</comment>
<dbReference type="Proteomes" id="UP000541444">
    <property type="component" value="Unassembled WGS sequence"/>
</dbReference>
<feature type="non-terminal residue" evidence="2">
    <location>
        <position position="1"/>
    </location>
</feature>
<proteinExistence type="predicted"/>
<name>A0A7J7NC10_9MAGN</name>
<organism evidence="2 3">
    <name type="scientific">Kingdonia uniflora</name>
    <dbReference type="NCBI Taxonomy" id="39325"/>
    <lineage>
        <taxon>Eukaryota</taxon>
        <taxon>Viridiplantae</taxon>
        <taxon>Streptophyta</taxon>
        <taxon>Embryophyta</taxon>
        <taxon>Tracheophyta</taxon>
        <taxon>Spermatophyta</taxon>
        <taxon>Magnoliopsida</taxon>
        <taxon>Ranunculales</taxon>
        <taxon>Circaeasteraceae</taxon>
        <taxon>Kingdonia</taxon>
    </lineage>
</organism>
<sequence>PLQCLEHSGIRDRAACTHVRSARTSHLHGRGAPVESNPRKLERHPDNPGYS</sequence>
<feature type="region of interest" description="Disordered" evidence="1">
    <location>
        <begin position="21"/>
        <end position="51"/>
    </location>
</feature>
<accession>A0A7J7NC10</accession>
<protein>
    <submittedName>
        <fullName evidence="2">Uncharacterized protein</fullName>
    </submittedName>
</protein>
<dbReference type="EMBL" id="JACGCM010000926">
    <property type="protein sequence ID" value="KAF6164550.1"/>
    <property type="molecule type" value="Genomic_DNA"/>
</dbReference>
<gene>
    <name evidence="2" type="ORF">GIB67_025376</name>
</gene>
<evidence type="ECO:0000313" key="3">
    <source>
        <dbReference type="Proteomes" id="UP000541444"/>
    </source>
</evidence>